<keyword evidence="8" id="KW-1133">Transmembrane helix</keyword>
<comment type="subcellular location">
    <subcellularLocation>
        <location evidence="2">Cell membrane</location>
        <topology evidence="2">Single-pass type II membrane protein</topology>
    </subcellularLocation>
    <subcellularLocation>
        <location evidence="8">Membrane</location>
        <topology evidence="8">Single-pass type II membrane protein</topology>
    </subcellularLocation>
</comment>
<evidence type="ECO:0000256" key="2">
    <source>
        <dbReference type="ARBA" id="ARBA00004401"/>
    </source>
</evidence>
<evidence type="ECO:0000313" key="12">
    <source>
        <dbReference type="Proteomes" id="UP000315234"/>
    </source>
</evidence>
<keyword evidence="5 8" id="KW-0645">Protease</keyword>
<dbReference type="Pfam" id="PF10502">
    <property type="entry name" value="Peptidase_S26"/>
    <property type="match status" value="1"/>
</dbReference>
<feature type="region of interest" description="Disordered" evidence="9">
    <location>
        <begin position="1"/>
        <end position="48"/>
    </location>
</feature>
<dbReference type="GO" id="GO:0005886">
    <property type="term" value="C:plasma membrane"/>
    <property type="evidence" value="ECO:0007669"/>
    <property type="project" value="UniProtKB-SubCell"/>
</dbReference>
<comment type="catalytic activity">
    <reaction evidence="1 8">
        <text>Cleavage of hydrophobic, N-terminal signal or leader sequences from secreted and periplasmic proteins.</text>
        <dbReference type="EC" id="3.4.21.89"/>
    </reaction>
</comment>
<reference evidence="11 12" key="1">
    <citation type="submission" date="2019-06" db="EMBL/GenBank/DDBJ databases">
        <title>Draft genome sequence of Corynebacterium striatum NBRC 15291.</title>
        <authorList>
            <person name="Miura T."/>
            <person name="Furukawa M."/>
            <person name="Shimamura M."/>
            <person name="Ohyama Y."/>
            <person name="Yamazoe A."/>
            <person name="Kawasaki H."/>
        </authorList>
    </citation>
    <scope>NUCLEOTIDE SEQUENCE [LARGE SCALE GENOMIC DNA]</scope>
    <source>
        <strain evidence="11 12">NBRC 15291</strain>
    </source>
</reference>
<feature type="active site" evidence="7">
    <location>
        <position position="165"/>
    </location>
</feature>
<organism evidence="11 12">
    <name type="scientific">Corynebacterium striatum</name>
    <dbReference type="NCBI Taxonomy" id="43770"/>
    <lineage>
        <taxon>Bacteria</taxon>
        <taxon>Bacillati</taxon>
        <taxon>Actinomycetota</taxon>
        <taxon>Actinomycetes</taxon>
        <taxon>Mycobacteriales</taxon>
        <taxon>Corynebacteriaceae</taxon>
        <taxon>Corynebacterium</taxon>
    </lineage>
</organism>
<sequence>MNNEKEFENQNSDNSAWPGNSGANEEVTGRRVAAEKVTPVEKDSDKGEKKEMPWILETLLVIVCVLAVVGLVQTFIGRQYVIPSGSMEPTLHGCDGCTNDRIFTEKISYYGDKGPEPGDVVVFEGTEDWNRNYVSPRSNNSVIHAIQDALSYVSLTPPDENTLVKRVIATGGQTVSCQEGDPAVMVDGKPIKQDYVMDPPTYPVDKTTGSEACGGAYFGPITVPEGNIWVMGDNRTASADSRYHMQDRYHGTIPVENVRGKVMFVLFPFSRIGGIDDPDIQA</sequence>
<dbReference type="InterPro" id="IPR000223">
    <property type="entry name" value="Pept_S26A_signal_pept_1"/>
</dbReference>
<proteinExistence type="inferred from homology"/>
<dbReference type="PROSITE" id="PS00761">
    <property type="entry name" value="SPASE_I_3"/>
    <property type="match status" value="1"/>
</dbReference>
<evidence type="ECO:0000259" key="10">
    <source>
        <dbReference type="Pfam" id="PF10502"/>
    </source>
</evidence>
<dbReference type="EC" id="3.4.21.89" evidence="4 8"/>
<evidence type="ECO:0000256" key="6">
    <source>
        <dbReference type="ARBA" id="ARBA00022801"/>
    </source>
</evidence>
<evidence type="ECO:0000256" key="1">
    <source>
        <dbReference type="ARBA" id="ARBA00000677"/>
    </source>
</evidence>
<dbReference type="CDD" id="cd06530">
    <property type="entry name" value="S26_SPase_I"/>
    <property type="match status" value="1"/>
</dbReference>
<dbReference type="Proteomes" id="UP000315234">
    <property type="component" value="Unassembled WGS sequence"/>
</dbReference>
<protein>
    <recommendedName>
        <fullName evidence="4 8">Signal peptidase I</fullName>
        <ecNumber evidence="4 8">3.4.21.89</ecNumber>
    </recommendedName>
</protein>
<evidence type="ECO:0000256" key="7">
    <source>
        <dbReference type="PIRSR" id="PIRSR600223-1"/>
    </source>
</evidence>
<dbReference type="PANTHER" id="PTHR43390">
    <property type="entry name" value="SIGNAL PEPTIDASE I"/>
    <property type="match status" value="1"/>
</dbReference>
<feature type="compositionally biased region" description="Polar residues" evidence="9">
    <location>
        <begin position="9"/>
        <end position="23"/>
    </location>
</feature>
<comment type="caution">
    <text evidence="11">The sequence shown here is derived from an EMBL/GenBank/DDBJ whole genome shotgun (WGS) entry which is preliminary data.</text>
</comment>
<feature type="transmembrane region" description="Helical" evidence="8">
    <location>
        <begin position="54"/>
        <end position="76"/>
    </location>
</feature>
<dbReference type="EMBL" id="BJLD01000002">
    <property type="protein sequence ID" value="GEA43453.1"/>
    <property type="molecule type" value="Genomic_DNA"/>
</dbReference>
<dbReference type="SUPFAM" id="SSF51306">
    <property type="entry name" value="LexA/Signal peptidase"/>
    <property type="match status" value="1"/>
</dbReference>
<dbReference type="GO" id="GO:0009003">
    <property type="term" value="F:signal peptidase activity"/>
    <property type="evidence" value="ECO:0007669"/>
    <property type="project" value="UniProtKB-EC"/>
</dbReference>
<keyword evidence="8" id="KW-0812">Transmembrane</keyword>
<evidence type="ECO:0000256" key="9">
    <source>
        <dbReference type="SAM" id="MobiDB-lite"/>
    </source>
</evidence>
<feature type="domain" description="Peptidase S26" evidence="10">
    <location>
        <begin position="56"/>
        <end position="266"/>
    </location>
</feature>
<dbReference type="PROSITE" id="PS00501">
    <property type="entry name" value="SPASE_I_1"/>
    <property type="match status" value="1"/>
</dbReference>
<dbReference type="AlphaFoldDB" id="A0ABC9ZMU6"/>
<gene>
    <name evidence="11" type="ORF">Cst04h_16230</name>
</gene>
<accession>A0ABC9ZMU6</accession>
<comment type="similarity">
    <text evidence="3 8">Belongs to the peptidase S26 family.</text>
</comment>
<name>A0ABC9ZMU6_CORST</name>
<dbReference type="PRINTS" id="PR00727">
    <property type="entry name" value="LEADERPTASE"/>
</dbReference>
<dbReference type="Gene3D" id="2.10.109.10">
    <property type="entry name" value="Umud Fragment, subunit A"/>
    <property type="match status" value="1"/>
</dbReference>
<feature type="compositionally biased region" description="Basic and acidic residues" evidence="9">
    <location>
        <begin position="27"/>
        <end position="48"/>
    </location>
</feature>
<keyword evidence="6 8" id="KW-0378">Hydrolase</keyword>
<dbReference type="InterPro" id="IPR019758">
    <property type="entry name" value="Pept_S26A_signal_pept_1_CS"/>
</dbReference>
<evidence type="ECO:0000256" key="3">
    <source>
        <dbReference type="ARBA" id="ARBA00009370"/>
    </source>
</evidence>
<evidence type="ECO:0000256" key="8">
    <source>
        <dbReference type="RuleBase" id="RU362042"/>
    </source>
</evidence>
<dbReference type="InterPro" id="IPR036286">
    <property type="entry name" value="LexA/Signal_pep-like_sf"/>
</dbReference>
<dbReference type="InterPro" id="IPR019533">
    <property type="entry name" value="Peptidase_S26"/>
</dbReference>
<keyword evidence="8" id="KW-0472">Membrane</keyword>
<evidence type="ECO:0000313" key="11">
    <source>
        <dbReference type="EMBL" id="GEA43453.1"/>
    </source>
</evidence>
<evidence type="ECO:0000256" key="5">
    <source>
        <dbReference type="ARBA" id="ARBA00022670"/>
    </source>
</evidence>
<dbReference type="NCBIfam" id="TIGR02227">
    <property type="entry name" value="sigpep_I_bact"/>
    <property type="match status" value="1"/>
</dbReference>
<dbReference type="GO" id="GO:0006508">
    <property type="term" value="P:proteolysis"/>
    <property type="evidence" value="ECO:0007669"/>
    <property type="project" value="UniProtKB-KW"/>
</dbReference>
<dbReference type="PANTHER" id="PTHR43390:SF1">
    <property type="entry name" value="CHLOROPLAST PROCESSING PEPTIDASE"/>
    <property type="match status" value="1"/>
</dbReference>
<dbReference type="InterPro" id="IPR019756">
    <property type="entry name" value="Pept_S26A_signal_pept_1_Ser-AS"/>
</dbReference>
<feature type="active site" evidence="7">
    <location>
        <position position="86"/>
    </location>
</feature>
<evidence type="ECO:0000256" key="4">
    <source>
        <dbReference type="ARBA" id="ARBA00013208"/>
    </source>
</evidence>